<evidence type="ECO:0000313" key="2">
    <source>
        <dbReference type="EMBL" id="NNM71618.1"/>
    </source>
</evidence>
<dbReference type="PANTHER" id="PTHR43798:SF29">
    <property type="entry name" value="AB HYDROLASE-1 DOMAIN-CONTAINING PROTEIN"/>
    <property type="match status" value="1"/>
</dbReference>
<dbReference type="Proteomes" id="UP000564885">
    <property type="component" value="Unassembled WGS sequence"/>
</dbReference>
<keyword evidence="2" id="KW-0378">Hydrolase</keyword>
<dbReference type="GO" id="GO:0016787">
    <property type="term" value="F:hydrolase activity"/>
    <property type="evidence" value="ECO:0007669"/>
    <property type="project" value="UniProtKB-KW"/>
</dbReference>
<sequence>MNVTIAGEGEAVLLGHSYLWDAAMWAPQIAALSRSHRIVAPDLWGHGGSGRLPHDATTLEDLAAHHLALMDSLGIERFAVVGLSIGGMWGAELALMAPDRVSALVLLDTFAGAEPAEARAGYRLMMEMVGQAGRVPEALVDKLVGLFISPDAAARQPDLPATFRKRLGSWDRQALLESVVPLGQMFVERRSLLAQLPTLAMPALVVTGSLDVPRPVHEGREMAAILGCEFVEVAGAGHISSLEAPDEVNRILQDFLRRHRGETDHGDSRKRPATIQA</sequence>
<dbReference type="EMBL" id="JABEPP010000001">
    <property type="protein sequence ID" value="NNM71618.1"/>
    <property type="molecule type" value="Genomic_DNA"/>
</dbReference>
<gene>
    <name evidence="2" type="ORF">HJG44_04290</name>
</gene>
<protein>
    <submittedName>
        <fullName evidence="2">Alpha/beta fold hydrolase</fullName>
    </submittedName>
</protein>
<dbReference type="InterPro" id="IPR000073">
    <property type="entry name" value="AB_hydrolase_1"/>
</dbReference>
<dbReference type="Pfam" id="PF00561">
    <property type="entry name" value="Abhydrolase_1"/>
    <property type="match status" value="1"/>
</dbReference>
<dbReference type="InterPro" id="IPR050266">
    <property type="entry name" value="AB_hydrolase_sf"/>
</dbReference>
<proteinExistence type="predicted"/>
<reference evidence="2 3" key="1">
    <citation type="submission" date="2020-04" db="EMBL/GenBank/DDBJ databases">
        <title>Enterovirga sp. isolate from soil.</title>
        <authorList>
            <person name="Chea S."/>
            <person name="Kim D.-U."/>
        </authorList>
    </citation>
    <scope>NUCLEOTIDE SEQUENCE [LARGE SCALE GENOMIC DNA]</scope>
    <source>
        <strain evidence="2 3">DB1703</strain>
    </source>
</reference>
<accession>A0A849I2N4</accession>
<evidence type="ECO:0000259" key="1">
    <source>
        <dbReference type="Pfam" id="PF00561"/>
    </source>
</evidence>
<dbReference type="Gene3D" id="3.40.50.1820">
    <property type="entry name" value="alpha/beta hydrolase"/>
    <property type="match status" value="1"/>
</dbReference>
<evidence type="ECO:0000313" key="3">
    <source>
        <dbReference type="Proteomes" id="UP000564885"/>
    </source>
</evidence>
<dbReference type="SUPFAM" id="SSF53474">
    <property type="entry name" value="alpha/beta-Hydrolases"/>
    <property type="match status" value="1"/>
</dbReference>
<dbReference type="InterPro" id="IPR029058">
    <property type="entry name" value="AB_hydrolase_fold"/>
</dbReference>
<dbReference type="PRINTS" id="PR00111">
    <property type="entry name" value="ABHYDROLASE"/>
</dbReference>
<name>A0A849I2N4_9HYPH</name>
<keyword evidence="3" id="KW-1185">Reference proteome</keyword>
<comment type="caution">
    <text evidence="2">The sequence shown here is derived from an EMBL/GenBank/DDBJ whole genome shotgun (WGS) entry which is preliminary data.</text>
</comment>
<dbReference type="PANTHER" id="PTHR43798">
    <property type="entry name" value="MONOACYLGLYCEROL LIPASE"/>
    <property type="match status" value="1"/>
</dbReference>
<dbReference type="AlphaFoldDB" id="A0A849I2N4"/>
<organism evidence="2 3">
    <name type="scientific">Enterovirga aerilata</name>
    <dbReference type="NCBI Taxonomy" id="2730920"/>
    <lineage>
        <taxon>Bacteria</taxon>
        <taxon>Pseudomonadati</taxon>
        <taxon>Pseudomonadota</taxon>
        <taxon>Alphaproteobacteria</taxon>
        <taxon>Hyphomicrobiales</taxon>
        <taxon>Methylobacteriaceae</taxon>
        <taxon>Enterovirga</taxon>
    </lineage>
</organism>
<dbReference type="InterPro" id="IPR000639">
    <property type="entry name" value="Epox_hydrolase-like"/>
</dbReference>
<dbReference type="PRINTS" id="PR00412">
    <property type="entry name" value="EPOXHYDRLASE"/>
</dbReference>
<feature type="domain" description="AB hydrolase-1" evidence="1">
    <location>
        <begin position="12"/>
        <end position="245"/>
    </location>
</feature>